<dbReference type="AlphaFoldDB" id="A0A194SAM9"/>
<dbReference type="OrthoDB" id="2536601at2759"/>
<accession>A0A194SAM9</accession>
<dbReference type="Proteomes" id="UP000053890">
    <property type="component" value="Unassembled WGS sequence"/>
</dbReference>
<proteinExistence type="predicted"/>
<name>A0A194SAM9_RHOGW</name>
<dbReference type="OMA" id="HSARTWI"/>
<sequence length="159" mass="17052">MAHLTDPTARIAHLERQLAHLQRRLALAQQLVRDRTGLDLSDMIDSAEASGEQGVTSGISERQPAATRAAPPHPPSCAVHRLDGTDPAPSAAENNAPVDTSGPVDVGPFVLRALALRKRIHLGETSEVDGENELREMFEGEAAALSEEQRASVRQWAGL</sequence>
<feature type="region of interest" description="Disordered" evidence="1">
    <location>
        <begin position="48"/>
        <end position="103"/>
    </location>
</feature>
<gene>
    <name evidence="2" type="ORF">RHOBADRAFT_51359</name>
</gene>
<keyword evidence="3" id="KW-1185">Reference proteome</keyword>
<dbReference type="GeneID" id="28976244"/>
<reference evidence="2 3" key="1">
    <citation type="journal article" date="2015" name="Front. Microbiol.">
        <title>Genome sequence of the plant growth promoting endophytic yeast Rhodotorula graminis WP1.</title>
        <authorList>
            <person name="Firrincieli A."/>
            <person name="Otillar R."/>
            <person name="Salamov A."/>
            <person name="Schmutz J."/>
            <person name="Khan Z."/>
            <person name="Redman R.S."/>
            <person name="Fleck N.D."/>
            <person name="Lindquist E."/>
            <person name="Grigoriev I.V."/>
            <person name="Doty S.L."/>
        </authorList>
    </citation>
    <scope>NUCLEOTIDE SEQUENCE [LARGE SCALE GENOMIC DNA]</scope>
    <source>
        <strain evidence="2 3">WP1</strain>
    </source>
</reference>
<evidence type="ECO:0000313" key="3">
    <source>
        <dbReference type="Proteomes" id="UP000053890"/>
    </source>
</evidence>
<dbReference type="RefSeq" id="XP_018273564.1">
    <property type="nucleotide sequence ID" value="XM_018415796.1"/>
</dbReference>
<dbReference type="EMBL" id="KQ474074">
    <property type="protein sequence ID" value="KPV77515.1"/>
    <property type="molecule type" value="Genomic_DNA"/>
</dbReference>
<organism evidence="2 3">
    <name type="scientific">Rhodotorula graminis (strain WP1)</name>
    <dbReference type="NCBI Taxonomy" id="578459"/>
    <lineage>
        <taxon>Eukaryota</taxon>
        <taxon>Fungi</taxon>
        <taxon>Dikarya</taxon>
        <taxon>Basidiomycota</taxon>
        <taxon>Pucciniomycotina</taxon>
        <taxon>Microbotryomycetes</taxon>
        <taxon>Sporidiobolales</taxon>
        <taxon>Sporidiobolaceae</taxon>
        <taxon>Rhodotorula</taxon>
    </lineage>
</organism>
<protein>
    <submittedName>
        <fullName evidence="2">Uncharacterized protein</fullName>
    </submittedName>
</protein>
<evidence type="ECO:0000256" key="1">
    <source>
        <dbReference type="SAM" id="MobiDB-lite"/>
    </source>
</evidence>
<evidence type="ECO:0000313" key="2">
    <source>
        <dbReference type="EMBL" id="KPV77515.1"/>
    </source>
</evidence>